<reference evidence="2 3" key="1">
    <citation type="submission" date="2017-06" db="EMBL/GenBank/DDBJ databases">
        <title>Genome sequencing of cyanobaciteial culture collection at National Institute for Environmental Studies (NIES).</title>
        <authorList>
            <person name="Hirose Y."/>
            <person name="Shimura Y."/>
            <person name="Fujisawa T."/>
            <person name="Nakamura Y."/>
            <person name="Kawachi M."/>
        </authorList>
    </citation>
    <scope>NUCLEOTIDE SEQUENCE [LARGE SCALE GENOMIC DNA]</scope>
    <source>
        <strain evidence="2 3">NIES-4072</strain>
    </source>
</reference>
<keyword evidence="2" id="KW-0808">Transferase</keyword>
<feature type="compositionally biased region" description="Polar residues" evidence="1">
    <location>
        <begin position="273"/>
        <end position="289"/>
    </location>
</feature>
<dbReference type="GO" id="GO:0031470">
    <property type="term" value="C:carboxysome"/>
    <property type="evidence" value="ECO:0007669"/>
    <property type="project" value="UniProtKB-ARBA"/>
</dbReference>
<dbReference type="Proteomes" id="UP000245124">
    <property type="component" value="Unassembled WGS sequence"/>
</dbReference>
<feature type="compositionally biased region" description="Basic and acidic residues" evidence="1">
    <location>
        <begin position="198"/>
        <end position="213"/>
    </location>
</feature>
<dbReference type="InterPro" id="IPR011004">
    <property type="entry name" value="Trimer_LpxA-like_sf"/>
</dbReference>
<evidence type="ECO:0000313" key="2">
    <source>
        <dbReference type="EMBL" id="GBG22011.1"/>
    </source>
</evidence>
<dbReference type="GO" id="GO:0016740">
    <property type="term" value="F:transferase activity"/>
    <property type="evidence" value="ECO:0007669"/>
    <property type="project" value="UniProtKB-KW"/>
</dbReference>
<feature type="compositionally biased region" description="Polar residues" evidence="1">
    <location>
        <begin position="173"/>
        <end position="196"/>
    </location>
</feature>
<feature type="region of interest" description="Disordered" evidence="1">
    <location>
        <begin position="235"/>
        <end position="289"/>
    </location>
</feature>
<evidence type="ECO:0000256" key="1">
    <source>
        <dbReference type="SAM" id="MobiDB-lite"/>
    </source>
</evidence>
<gene>
    <name evidence="2" type="ORF">NIES4072_57170</name>
</gene>
<proteinExistence type="predicted"/>
<keyword evidence="3" id="KW-1185">Reference proteome</keyword>
<sequence>MGNGALGIGHWALGIGHWALINNSSSPASPASPAPPAPSSPLPLIPIPASEVKISMSVPLLRLSNNFDSYISGEVTIHPSAVLAPGVILQAAVNSKIIIGPGVCIGMGAILQVHEGTLEVEAGANLGAGFLMVGKGKIGANACIGAATTVFNCSVEPGQVIAPGSILGDTSRQITQTAETKQPEPSTNNPTATSAPPQKEEENGLGGGKEKEVSSTQFSASAFVDFKQNKSISYFKSPATPESQPPPVEEPVNDADSTLQQSAQESTEHDSDLNQLATESSNGFGTQIYGQGSINRLLTTLFPHRQSLNERNSDD</sequence>
<dbReference type="Gene3D" id="2.160.10.10">
    <property type="entry name" value="Hexapeptide repeat proteins"/>
    <property type="match status" value="1"/>
</dbReference>
<dbReference type="GO" id="GO:0043886">
    <property type="term" value="F:structural constituent of carboxysome shell"/>
    <property type="evidence" value="ECO:0007669"/>
    <property type="project" value="UniProtKB-ARBA"/>
</dbReference>
<organism evidence="2 3">
    <name type="scientific">Nostoc commune NIES-4072</name>
    <dbReference type="NCBI Taxonomy" id="2005467"/>
    <lineage>
        <taxon>Bacteria</taxon>
        <taxon>Bacillati</taxon>
        <taxon>Cyanobacteriota</taxon>
        <taxon>Cyanophyceae</taxon>
        <taxon>Nostocales</taxon>
        <taxon>Nostocaceae</taxon>
        <taxon>Nostoc</taxon>
    </lineage>
</organism>
<dbReference type="SUPFAM" id="SSF51161">
    <property type="entry name" value="Trimeric LpxA-like enzymes"/>
    <property type="match status" value="1"/>
</dbReference>
<feature type="compositionally biased region" description="Polar residues" evidence="1">
    <location>
        <begin position="255"/>
        <end position="265"/>
    </location>
</feature>
<feature type="region of interest" description="Disordered" evidence="1">
    <location>
        <begin position="173"/>
        <end position="216"/>
    </location>
</feature>
<comment type="caution">
    <text evidence="2">The sequence shown here is derived from an EMBL/GenBank/DDBJ whole genome shotgun (WGS) entry which is preliminary data.</text>
</comment>
<dbReference type="EMBL" id="BDUD01000001">
    <property type="protein sequence ID" value="GBG22011.1"/>
    <property type="molecule type" value="Genomic_DNA"/>
</dbReference>
<dbReference type="AlphaFoldDB" id="A0A2R5G1R2"/>
<protein>
    <submittedName>
        <fullName evidence="2">Hexapeptide repeat-containing transferase</fullName>
    </submittedName>
</protein>
<name>A0A2R5G1R2_NOSCO</name>
<accession>A0A2R5G1R2</accession>
<evidence type="ECO:0000313" key="3">
    <source>
        <dbReference type="Proteomes" id="UP000245124"/>
    </source>
</evidence>